<keyword evidence="4 13" id="KW-0812">Transmembrane</keyword>
<dbReference type="OrthoDB" id="6513559at2759"/>
<feature type="region of interest" description="Disordered" evidence="12">
    <location>
        <begin position="18"/>
        <end position="52"/>
    </location>
</feature>
<evidence type="ECO:0000256" key="10">
    <source>
        <dbReference type="ARBA" id="ARBA00024220"/>
    </source>
</evidence>
<dbReference type="GO" id="GO:0016020">
    <property type="term" value="C:membrane"/>
    <property type="evidence" value="ECO:0007669"/>
    <property type="project" value="InterPro"/>
</dbReference>
<dbReference type="PROSITE" id="PS50929">
    <property type="entry name" value="ABC_TM1F"/>
    <property type="match status" value="1"/>
</dbReference>
<dbReference type="EMBL" id="OC940736">
    <property type="protein sequence ID" value="CAD7662006.1"/>
    <property type="molecule type" value="Genomic_DNA"/>
</dbReference>
<keyword evidence="6" id="KW-0547">Nucleotide-binding</keyword>
<evidence type="ECO:0000256" key="6">
    <source>
        <dbReference type="ARBA" id="ARBA00022741"/>
    </source>
</evidence>
<feature type="transmembrane region" description="Helical" evidence="13">
    <location>
        <begin position="119"/>
        <end position="140"/>
    </location>
</feature>
<evidence type="ECO:0000313" key="15">
    <source>
        <dbReference type="EMBL" id="CAD7662006.1"/>
    </source>
</evidence>
<evidence type="ECO:0000256" key="3">
    <source>
        <dbReference type="ARBA" id="ARBA00022448"/>
    </source>
</evidence>
<comment type="similarity">
    <text evidence="2">Belongs to the ABC transporter superfamily. ABCC family. Conjugate transporter (TC 3.A.1.208) subfamily.</text>
</comment>
<accession>A0A7R9MMU8</accession>
<evidence type="ECO:0000256" key="1">
    <source>
        <dbReference type="ARBA" id="ARBA00004127"/>
    </source>
</evidence>
<feature type="transmembrane region" description="Helical" evidence="13">
    <location>
        <begin position="220"/>
        <end position="240"/>
    </location>
</feature>
<evidence type="ECO:0000256" key="11">
    <source>
        <dbReference type="ARBA" id="ARBA00047523"/>
    </source>
</evidence>
<dbReference type="FunFam" id="1.20.1560.10:FF:000001">
    <property type="entry name" value="ATP-binding cassette subfamily C member 1"/>
    <property type="match status" value="1"/>
</dbReference>
<proteinExistence type="inferred from homology"/>
<evidence type="ECO:0000256" key="13">
    <source>
        <dbReference type="SAM" id="Phobius"/>
    </source>
</evidence>
<comment type="catalytic activity">
    <reaction evidence="11">
        <text>leukotriene C4(in) + ATP + H2O = leukotriene C4(out) + ADP + phosphate + H(+)</text>
        <dbReference type="Rhea" id="RHEA:38963"/>
        <dbReference type="ChEBI" id="CHEBI:15377"/>
        <dbReference type="ChEBI" id="CHEBI:15378"/>
        <dbReference type="ChEBI" id="CHEBI:30616"/>
        <dbReference type="ChEBI" id="CHEBI:43474"/>
        <dbReference type="ChEBI" id="CHEBI:57973"/>
        <dbReference type="ChEBI" id="CHEBI:456216"/>
    </reaction>
    <physiologicalReaction direction="left-to-right" evidence="11">
        <dbReference type="Rhea" id="RHEA:38964"/>
    </physiologicalReaction>
</comment>
<dbReference type="InterPro" id="IPR036640">
    <property type="entry name" value="ABC1_TM_sf"/>
</dbReference>
<dbReference type="GO" id="GO:0005524">
    <property type="term" value="F:ATP binding"/>
    <property type="evidence" value="ECO:0007669"/>
    <property type="project" value="UniProtKB-KW"/>
</dbReference>
<feature type="non-terminal residue" evidence="15">
    <location>
        <position position="1"/>
    </location>
</feature>
<feature type="compositionally biased region" description="Polar residues" evidence="12">
    <location>
        <begin position="37"/>
        <end position="49"/>
    </location>
</feature>
<dbReference type="EC" id="7.6.2.3" evidence="10"/>
<keyword evidence="8 13" id="KW-1133">Transmembrane helix</keyword>
<feature type="transmembrane region" description="Helical" evidence="13">
    <location>
        <begin position="336"/>
        <end position="354"/>
    </location>
</feature>
<dbReference type="EMBL" id="CAJPVJ010025911">
    <property type="protein sequence ID" value="CAG2179142.1"/>
    <property type="molecule type" value="Genomic_DNA"/>
</dbReference>
<dbReference type="PANTHER" id="PTHR24223">
    <property type="entry name" value="ATP-BINDING CASSETTE SUB-FAMILY C"/>
    <property type="match status" value="1"/>
</dbReference>
<evidence type="ECO:0000256" key="5">
    <source>
        <dbReference type="ARBA" id="ARBA00022737"/>
    </source>
</evidence>
<protein>
    <recommendedName>
        <fullName evidence="10">ABC-type glutathione-S-conjugate transporter</fullName>
        <ecNumber evidence="10">7.6.2.3</ecNumber>
    </recommendedName>
</protein>
<evidence type="ECO:0000256" key="2">
    <source>
        <dbReference type="ARBA" id="ARBA00009726"/>
    </source>
</evidence>
<gene>
    <name evidence="15" type="ORF">ONB1V03_LOCUS18566</name>
</gene>
<sequence length="381" mass="42741">MALKGDFAELMDQFTTSVVDDDSDSTHSSEGPIRARASTSEPPAQTTDSTVDKSKLVEIETTGSGNVKFEIYKKFAKSMSMFWTFSIITGYAITNGCNSGSSFWITYWTEDPNGTERNGYYLGIYAVIGFCQAVSLWYGWSSIVSGSLLASRTLHQKLLTNIIHAPMHFFDTTPMGRVINRFSKDIDVLDSIMQMTLRVLSSTVFQTLAILATISIQTPIFIAVFVPVMVIYYLIQKFYVTTSRQLKRLESVTRSPIYSHFSETLNGVSTIRAYNANQRFIEVSDQRVDNNQMCFYPNAVANCWLSIRLEFLANLIIFFAALLSVLSRGSLNGAEIGLSISYALNITLVLNWGVRMFAEMENNVVAVERIDEYTQIESEAK</sequence>
<evidence type="ECO:0000256" key="9">
    <source>
        <dbReference type="ARBA" id="ARBA00023136"/>
    </source>
</evidence>
<dbReference type="GO" id="GO:0012505">
    <property type="term" value="C:endomembrane system"/>
    <property type="evidence" value="ECO:0007669"/>
    <property type="project" value="UniProtKB-SubCell"/>
</dbReference>
<evidence type="ECO:0000313" key="16">
    <source>
        <dbReference type="Proteomes" id="UP000728032"/>
    </source>
</evidence>
<feature type="transmembrane region" description="Helical" evidence="13">
    <location>
        <begin position="82"/>
        <end position="107"/>
    </location>
</feature>
<reference evidence="15" key="1">
    <citation type="submission" date="2020-11" db="EMBL/GenBank/DDBJ databases">
        <authorList>
            <person name="Tran Van P."/>
        </authorList>
    </citation>
    <scope>NUCLEOTIDE SEQUENCE</scope>
</reference>
<keyword evidence="3" id="KW-0813">Transport</keyword>
<dbReference type="Gene3D" id="1.20.1560.10">
    <property type="entry name" value="ABC transporter type 1, transmembrane domain"/>
    <property type="match status" value="1"/>
</dbReference>
<comment type="subcellular location">
    <subcellularLocation>
        <location evidence="1">Endomembrane system</location>
        <topology evidence="1">Multi-pass membrane protein</topology>
    </subcellularLocation>
</comment>
<dbReference type="InterPro" id="IPR011527">
    <property type="entry name" value="ABC1_TM_dom"/>
</dbReference>
<keyword evidence="5" id="KW-0677">Repeat</keyword>
<dbReference type="InterPro" id="IPR050173">
    <property type="entry name" value="ABC_transporter_C-like"/>
</dbReference>
<dbReference type="SUPFAM" id="SSF90123">
    <property type="entry name" value="ABC transporter transmembrane region"/>
    <property type="match status" value="1"/>
</dbReference>
<evidence type="ECO:0000256" key="7">
    <source>
        <dbReference type="ARBA" id="ARBA00022840"/>
    </source>
</evidence>
<organism evidence="15">
    <name type="scientific">Oppiella nova</name>
    <dbReference type="NCBI Taxonomy" id="334625"/>
    <lineage>
        <taxon>Eukaryota</taxon>
        <taxon>Metazoa</taxon>
        <taxon>Ecdysozoa</taxon>
        <taxon>Arthropoda</taxon>
        <taxon>Chelicerata</taxon>
        <taxon>Arachnida</taxon>
        <taxon>Acari</taxon>
        <taxon>Acariformes</taxon>
        <taxon>Sarcoptiformes</taxon>
        <taxon>Oribatida</taxon>
        <taxon>Brachypylina</taxon>
        <taxon>Oppioidea</taxon>
        <taxon>Oppiidae</taxon>
        <taxon>Oppiella</taxon>
    </lineage>
</organism>
<evidence type="ECO:0000259" key="14">
    <source>
        <dbReference type="PROSITE" id="PS50929"/>
    </source>
</evidence>
<dbReference type="Pfam" id="PF00664">
    <property type="entry name" value="ABC_membrane"/>
    <property type="match status" value="1"/>
</dbReference>
<evidence type="ECO:0000256" key="12">
    <source>
        <dbReference type="SAM" id="MobiDB-lite"/>
    </source>
</evidence>
<dbReference type="Proteomes" id="UP000728032">
    <property type="component" value="Unassembled WGS sequence"/>
</dbReference>
<name>A0A7R9MMU8_9ACAR</name>
<feature type="domain" description="ABC transmembrane type-1" evidence="14">
    <location>
        <begin position="87"/>
        <end position="362"/>
    </location>
</feature>
<dbReference type="GO" id="GO:0015431">
    <property type="term" value="F:ABC-type glutathione S-conjugate transporter activity"/>
    <property type="evidence" value="ECO:0007669"/>
    <property type="project" value="UniProtKB-EC"/>
</dbReference>
<dbReference type="PANTHER" id="PTHR24223:SF443">
    <property type="entry name" value="MULTIDRUG-RESISTANCE LIKE PROTEIN 1, ISOFORM I"/>
    <property type="match status" value="1"/>
</dbReference>
<dbReference type="CDD" id="cd18603">
    <property type="entry name" value="ABC_6TM_MRP1_2_3_6_D2_like"/>
    <property type="match status" value="1"/>
</dbReference>
<evidence type="ECO:0000256" key="4">
    <source>
        <dbReference type="ARBA" id="ARBA00022692"/>
    </source>
</evidence>
<dbReference type="AlphaFoldDB" id="A0A7R9MMU8"/>
<keyword evidence="7" id="KW-0067">ATP-binding</keyword>
<evidence type="ECO:0000256" key="8">
    <source>
        <dbReference type="ARBA" id="ARBA00022989"/>
    </source>
</evidence>
<feature type="transmembrane region" description="Helical" evidence="13">
    <location>
        <begin position="311"/>
        <end position="330"/>
    </location>
</feature>
<keyword evidence="9 13" id="KW-0472">Membrane</keyword>
<keyword evidence="16" id="KW-1185">Reference proteome</keyword>